<gene>
    <name evidence="1" type="ORF">FocTR4_00003128</name>
</gene>
<dbReference type="AlphaFoldDB" id="A0A5C6TBG1"/>
<comment type="caution">
    <text evidence="1">The sequence shown here is derived from an EMBL/GenBank/DDBJ whole genome shotgun (WGS) entry which is preliminary data.</text>
</comment>
<reference evidence="1 2" key="1">
    <citation type="submission" date="2019-07" db="EMBL/GenBank/DDBJ databases">
        <title>The First High-Quality Draft Genome Sequence of the Causal Agent of the Current Panama Disease Epidemic.</title>
        <authorList>
            <person name="Warmington R.J."/>
            <person name="Kay W."/>
            <person name="Jeffries A."/>
            <person name="Bebber D."/>
            <person name="Moore K."/>
            <person name="Studholme D.J."/>
        </authorList>
    </citation>
    <scope>NUCLEOTIDE SEQUENCE [LARGE SCALE GENOMIC DNA]</scope>
    <source>
        <strain evidence="1 2">TR4</strain>
    </source>
</reference>
<accession>A0A5C6TBG1</accession>
<proteinExistence type="predicted"/>
<organism evidence="1 2">
    <name type="scientific">Fusarium oxysporum f. sp. cubense</name>
    <dbReference type="NCBI Taxonomy" id="61366"/>
    <lineage>
        <taxon>Eukaryota</taxon>
        <taxon>Fungi</taxon>
        <taxon>Dikarya</taxon>
        <taxon>Ascomycota</taxon>
        <taxon>Pezizomycotina</taxon>
        <taxon>Sordariomycetes</taxon>
        <taxon>Hypocreomycetidae</taxon>
        <taxon>Hypocreales</taxon>
        <taxon>Nectriaceae</taxon>
        <taxon>Fusarium</taxon>
        <taxon>Fusarium oxysporum species complex</taxon>
    </lineage>
</organism>
<dbReference type="Proteomes" id="UP000321331">
    <property type="component" value="Unassembled WGS sequence"/>
</dbReference>
<protein>
    <submittedName>
        <fullName evidence="1">Uncharacterized protein</fullName>
    </submittedName>
</protein>
<name>A0A5C6TBG1_FUSOC</name>
<evidence type="ECO:0000313" key="1">
    <source>
        <dbReference type="EMBL" id="TXC07151.1"/>
    </source>
</evidence>
<evidence type="ECO:0000313" key="2">
    <source>
        <dbReference type="Proteomes" id="UP000321331"/>
    </source>
</evidence>
<dbReference type="EMBL" id="VMNF01000005">
    <property type="protein sequence ID" value="TXC07151.1"/>
    <property type="molecule type" value="Genomic_DNA"/>
</dbReference>
<sequence>MGRTRILCGSLFSGRRNIRSGQSGCRACMRRTRLSRLPSTSELYGRCMRSRRIKWRIQTERGQSQNQKVHHELLASILGGRVCMERRGEEEALCETSFGEMIDHRRVQQVRETKGFVYDLRSWGFTDPRYASRTGHRPALCVRLRNPTVLYGTAEFPLQ</sequence>